<feature type="compositionally biased region" description="Low complexity" evidence="1">
    <location>
        <begin position="235"/>
        <end position="245"/>
    </location>
</feature>
<evidence type="ECO:0000256" key="1">
    <source>
        <dbReference type="SAM" id="MobiDB-lite"/>
    </source>
</evidence>
<name>V5LUF9_9VIRU</name>
<feature type="compositionally biased region" description="Polar residues" evidence="1">
    <location>
        <begin position="102"/>
        <end position="119"/>
    </location>
</feature>
<dbReference type="GeneID" id="17699075"/>
<dbReference type="EMBL" id="KC923234">
    <property type="protein sequence ID" value="AHA56693.1"/>
    <property type="molecule type" value="Genomic_RNA"/>
</dbReference>
<feature type="compositionally biased region" description="Pro residues" evidence="1">
    <location>
        <begin position="246"/>
        <end position="255"/>
    </location>
</feature>
<dbReference type="Proteomes" id="UP000202475">
    <property type="component" value="Segment"/>
</dbReference>
<feature type="compositionally biased region" description="Low complexity" evidence="1">
    <location>
        <begin position="367"/>
        <end position="380"/>
    </location>
</feature>
<feature type="region of interest" description="Disordered" evidence="1">
    <location>
        <begin position="342"/>
        <end position="443"/>
    </location>
</feature>
<protein>
    <submittedName>
        <fullName evidence="2">69 kDa protein</fullName>
    </submittedName>
</protein>
<feature type="region of interest" description="Disordered" evidence="1">
    <location>
        <begin position="235"/>
        <end position="280"/>
    </location>
</feature>
<feature type="compositionally biased region" description="Polar residues" evidence="1">
    <location>
        <begin position="628"/>
        <end position="650"/>
    </location>
</feature>
<feature type="compositionally biased region" description="Polar residues" evidence="1">
    <location>
        <begin position="1"/>
        <end position="17"/>
    </location>
</feature>
<dbReference type="RefSeq" id="YP_008828151.1">
    <property type="nucleotide sequence ID" value="NC_022894.1"/>
</dbReference>
<dbReference type="KEGG" id="vg:17699075"/>
<accession>V5LUF9</accession>
<feature type="region of interest" description="Disordered" evidence="1">
    <location>
        <begin position="625"/>
        <end position="650"/>
    </location>
</feature>
<feature type="compositionally biased region" description="Polar residues" evidence="1">
    <location>
        <begin position="381"/>
        <end position="406"/>
    </location>
</feature>
<evidence type="ECO:0000313" key="3">
    <source>
        <dbReference type="Proteomes" id="UP000202475"/>
    </source>
</evidence>
<reference evidence="2 3" key="1">
    <citation type="journal article" date="2013" name="PLoS ONE">
        <title>Donkey orchid symptomless virus: a viral 'platypus' from Australian terrestrial orchids.</title>
        <authorList>
            <person name="Wylie S.J."/>
            <person name="Li H."/>
            <person name="Jones M.G."/>
        </authorList>
    </citation>
    <scope>NUCLEOTIDE SEQUENCE [LARGE SCALE GENOMIC DNA]</scope>
    <source>
        <strain evidence="2">Mariginiup11</strain>
    </source>
</reference>
<proteinExistence type="predicted"/>
<feature type="compositionally biased region" description="Low complexity" evidence="1">
    <location>
        <begin position="120"/>
        <end position="178"/>
    </location>
</feature>
<feature type="compositionally biased region" description="Polar residues" evidence="1">
    <location>
        <begin position="42"/>
        <end position="69"/>
    </location>
</feature>
<evidence type="ECO:0000313" key="2">
    <source>
        <dbReference type="EMBL" id="AHA56693.1"/>
    </source>
</evidence>
<feature type="region of interest" description="Disordered" evidence="1">
    <location>
        <begin position="41"/>
        <end position="202"/>
    </location>
</feature>
<feature type="compositionally biased region" description="Polar residues" evidence="1">
    <location>
        <begin position="347"/>
        <end position="366"/>
    </location>
</feature>
<feature type="region of interest" description="Disordered" evidence="1">
    <location>
        <begin position="1"/>
        <end position="23"/>
    </location>
</feature>
<feature type="compositionally biased region" description="Polar residues" evidence="1">
    <location>
        <begin position="568"/>
        <end position="591"/>
    </location>
</feature>
<organism evidence="2 3">
    <name type="scientific">Donkey orchid symptomless virus</name>
    <dbReference type="NCBI Taxonomy" id="1400526"/>
    <lineage>
        <taxon>Viruses</taxon>
        <taxon>Riboviria</taxon>
        <taxon>Orthornavirae</taxon>
        <taxon>Kitrinoviricota</taxon>
        <taxon>Alsuviricetes</taxon>
        <taxon>Tymovirales</taxon>
        <taxon>Alphaflexiviridae</taxon>
        <taxon>Platypuvirus</taxon>
        <taxon>Platypuvirus asinorchis</taxon>
    </lineage>
</organism>
<feature type="compositionally biased region" description="Low complexity" evidence="1">
    <location>
        <begin position="189"/>
        <end position="202"/>
    </location>
</feature>
<feature type="compositionally biased region" description="Low complexity" evidence="1">
    <location>
        <begin position="423"/>
        <end position="441"/>
    </location>
</feature>
<feature type="region of interest" description="Disordered" evidence="1">
    <location>
        <begin position="562"/>
        <end position="600"/>
    </location>
</feature>
<sequence>MRENQPNSSITAANETRSPLELEKHRVDLQSSDHRLRMSCYLKSTQPSRMSTSRQSSRLGTGPNTTMRSTKPGRPTHTTSTMRPPNFSLGSGFPPFPAMRPPSSTAMEKTRPSKITSLPTSNTNSQAPAASASSSPLSCSSLATTPEPRTSSSTLTLLRRTSTDSPRTTLSPTSSNSTTPPPSCRMLCTTTPQASSSTSSKETLVFGSFTPQLLSQLKSCTSTLPFTLAYTPSSITTTTSSHTSQSPPPPEPTPKALPALTGSNTPTSPGAKPKCPALSSKPLGPTMSSISCAGSFCHKSGDCSNILHSSSCPRYTAWGASIRTNPSQKRSCKCFSCMRTPSKKLETSTSGPSSASKFRRTPSTTMTSEISHSSRTTSSSPPNSVGTQMRSPSPTRASSGAYQRTPRTPYGAHSPHSSVQTASKNTSVNSSSSRSITPSRPNATSQTTYQLLCTLGSKTATQLISPATNCSSLRRATAKWTRRPSADANQMYRIVEQTEWETRCLHIMEWSFPLQSYTMACSLSCPVNATGAIRNWRVCSNSRLSKNQAVRIMREHQIFKTAHPPSTPVSSQSMTHIHASRQPQPSTSLSASMGHRHSPPTALVVPPTSPLISTEAGLALSTDGKITPASSSGNTCVMGSETKPTATLTT</sequence>
<keyword evidence="3" id="KW-1185">Reference proteome</keyword>